<comment type="caution">
    <text evidence="2">The sequence shown here is derived from an EMBL/GenBank/DDBJ whole genome shotgun (WGS) entry which is preliminary data.</text>
</comment>
<dbReference type="Proteomes" id="UP000297385">
    <property type="component" value="Unassembled WGS sequence"/>
</dbReference>
<organism evidence="2 3">
    <name type="scientific">Paraburkholderia dipogonis</name>
    <dbReference type="NCBI Taxonomy" id="1211383"/>
    <lineage>
        <taxon>Bacteria</taxon>
        <taxon>Pseudomonadati</taxon>
        <taxon>Pseudomonadota</taxon>
        <taxon>Betaproteobacteria</taxon>
        <taxon>Burkholderiales</taxon>
        <taxon>Burkholderiaceae</taxon>
        <taxon>Paraburkholderia</taxon>
    </lineage>
</organism>
<feature type="compositionally biased region" description="Low complexity" evidence="1">
    <location>
        <begin position="147"/>
        <end position="162"/>
    </location>
</feature>
<evidence type="ECO:0000313" key="2">
    <source>
        <dbReference type="EMBL" id="TFE45592.1"/>
    </source>
</evidence>
<feature type="region of interest" description="Disordered" evidence="1">
    <location>
        <begin position="197"/>
        <end position="273"/>
    </location>
</feature>
<feature type="compositionally biased region" description="Basic and acidic residues" evidence="1">
    <location>
        <begin position="233"/>
        <end position="244"/>
    </location>
</feature>
<dbReference type="GeneID" id="97305947"/>
<protein>
    <submittedName>
        <fullName evidence="2">Transcriptional regulator</fullName>
    </submittedName>
</protein>
<reference evidence="2 3" key="1">
    <citation type="submission" date="2019-03" db="EMBL/GenBank/DDBJ databases">
        <title>Complete Genome Sequence of Paraburkholderia dipogonis ICMP 19430T, a Nitrogen-fixing Symbiont of the South African Invasive Legume Dipogon lignosus in New Zealand.</title>
        <authorList>
            <person name="De Meyer S.E."/>
        </authorList>
    </citation>
    <scope>NUCLEOTIDE SEQUENCE [LARGE SCALE GENOMIC DNA]</scope>
    <source>
        <strain evidence="2 3">ICMP 19430</strain>
    </source>
</reference>
<evidence type="ECO:0000256" key="1">
    <source>
        <dbReference type="SAM" id="MobiDB-lite"/>
    </source>
</evidence>
<sequence length="273" mass="27762">MTDSSNSTPPFPGFPGFPPAEMLERMWGMMRLSPFGTAFSGAQPAGGGGLGPSLSMMSDMMAPLTNVEELDKRITDMRAVEQWLKLNLSMLQSAIQALEVQRATLATLRAFGAFAQTSMSQPAAESAAPSPAPARGWPHPAAPAPAPAAAASVASSAEQPAGGEEEAPATPPFDASAWWNLLQSQFNQIAQFAMAQPPAAGAGAEPSDFAPDHAAAPAPGGEPAGGAPQTSAREADAAEAEAKRQAAKRTPAATKRTSGASASAGPKATKKSV</sequence>
<evidence type="ECO:0000313" key="3">
    <source>
        <dbReference type="Proteomes" id="UP000297385"/>
    </source>
</evidence>
<feature type="compositionally biased region" description="Low complexity" evidence="1">
    <location>
        <begin position="214"/>
        <end position="228"/>
    </location>
</feature>
<proteinExistence type="predicted"/>
<dbReference type="EMBL" id="SNVI01000001">
    <property type="protein sequence ID" value="TFE45592.1"/>
    <property type="molecule type" value="Genomic_DNA"/>
</dbReference>
<feature type="region of interest" description="Disordered" evidence="1">
    <location>
        <begin position="122"/>
        <end position="172"/>
    </location>
</feature>
<dbReference type="NCBIfam" id="NF043076">
    <property type="entry name" value="PHA_gran_PhaM"/>
    <property type="match status" value="1"/>
</dbReference>
<feature type="compositionally biased region" description="Low complexity" evidence="1">
    <location>
        <begin position="248"/>
        <end position="257"/>
    </location>
</feature>
<feature type="compositionally biased region" description="Low complexity" evidence="1">
    <location>
        <begin position="122"/>
        <end position="139"/>
    </location>
</feature>
<accession>A0A4Y8N7K6</accession>
<dbReference type="InterPro" id="IPR050026">
    <property type="entry name" value="PHA_gran_PhaM_N"/>
</dbReference>
<gene>
    <name evidence="2" type="ORF">E2553_11505</name>
</gene>
<dbReference type="RefSeq" id="WP_134457259.1">
    <property type="nucleotide sequence ID" value="NZ_JBHMFL010000028.1"/>
</dbReference>
<dbReference type="AlphaFoldDB" id="A0A4Y8N7K6"/>
<name>A0A4Y8N7K6_9BURK</name>